<feature type="compositionally biased region" description="Polar residues" evidence="1">
    <location>
        <begin position="83"/>
        <end position="102"/>
    </location>
</feature>
<dbReference type="OrthoDB" id="10557533at2759"/>
<sequence length="383" mass="44366">MARVRADMRLESRRHGPYPQRKRQSDEKLSSRRSDSRKESSSKRRKSPSPLRKSSSREKQAVPKPKPPPLTSLADQNLEPAKISTNLVDYPDSTPSTGTDTNGDWHDTLSAVQSERIEFEDSGVQCDLLDEDKEEKEVERGKKCEKVVEKVDVETSTKFSVVIQEQELRPFMRTMPPGREELYRMTHAGRDYTLILCGRWPMPLTEWYDCIQIHETLAIEPSLDLVCKLLPFQRASNLIFMPNYNWLNLKSPICQSPKIVFDELKKLRQFALFQYKNADRPKKMVFLSLPKRTYPSMVQLDSLLKTFQTFYIDTSKALAGFEYSTYAEVHAAPYELNSYFATFVLHSAMEEAKKVLDEIAAKEEKLMTQYRSPLARGLQREKF</sequence>
<organism evidence="3 5">
    <name type="scientific">Bursaphelenchus xylophilus</name>
    <name type="common">Pinewood nematode worm</name>
    <name type="synonym">Aphelenchoides xylophilus</name>
    <dbReference type="NCBI Taxonomy" id="6326"/>
    <lineage>
        <taxon>Eukaryota</taxon>
        <taxon>Metazoa</taxon>
        <taxon>Ecdysozoa</taxon>
        <taxon>Nematoda</taxon>
        <taxon>Chromadorea</taxon>
        <taxon>Rhabditida</taxon>
        <taxon>Tylenchina</taxon>
        <taxon>Tylenchomorpha</taxon>
        <taxon>Aphelenchoidea</taxon>
        <taxon>Aphelenchoididae</taxon>
        <taxon>Bursaphelenchus</taxon>
    </lineage>
</organism>
<name>A0A1I7S212_BURXY</name>
<protein>
    <submittedName>
        <fullName evidence="2">(pine wood nematode) hypothetical protein</fullName>
    </submittedName>
</protein>
<dbReference type="Proteomes" id="UP000659654">
    <property type="component" value="Unassembled WGS sequence"/>
</dbReference>
<feature type="compositionally biased region" description="Basic and acidic residues" evidence="1">
    <location>
        <begin position="23"/>
        <end position="42"/>
    </location>
</feature>
<reference evidence="5" key="1">
    <citation type="submission" date="2016-11" db="UniProtKB">
        <authorList>
            <consortium name="WormBaseParasite"/>
        </authorList>
    </citation>
    <scope>IDENTIFICATION</scope>
</reference>
<dbReference type="Proteomes" id="UP000582659">
    <property type="component" value="Unassembled WGS sequence"/>
</dbReference>
<dbReference type="Proteomes" id="UP000095284">
    <property type="component" value="Unplaced"/>
</dbReference>
<dbReference type="AlphaFoldDB" id="A0A1I7S212"/>
<reference evidence="2" key="2">
    <citation type="submission" date="2020-09" db="EMBL/GenBank/DDBJ databases">
        <authorList>
            <person name="Kikuchi T."/>
        </authorList>
    </citation>
    <scope>NUCLEOTIDE SEQUENCE</scope>
    <source>
        <strain evidence="2">Ka4C1</strain>
    </source>
</reference>
<evidence type="ECO:0000313" key="2">
    <source>
        <dbReference type="EMBL" id="CAD5212320.1"/>
    </source>
</evidence>
<dbReference type="EMBL" id="CAJFDI010000001">
    <property type="protein sequence ID" value="CAD5212320.1"/>
    <property type="molecule type" value="Genomic_DNA"/>
</dbReference>
<keyword evidence="4" id="KW-1185">Reference proteome</keyword>
<feature type="compositionally biased region" description="Basic and acidic residues" evidence="1">
    <location>
        <begin position="1"/>
        <end position="14"/>
    </location>
</feature>
<evidence type="ECO:0000256" key="1">
    <source>
        <dbReference type="SAM" id="MobiDB-lite"/>
    </source>
</evidence>
<evidence type="ECO:0000313" key="3">
    <source>
        <dbReference type="Proteomes" id="UP000095284"/>
    </source>
</evidence>
<gene>
    <name evidence="2" type="ORF">BXYJ_LOCUS2861</name>
</gene>
<proteinExistence type="predicted"/>
<feature type="region of interest" description="Disordered" evidence="1">
    <location>
        <begin position="1"/>
        <end position="105"/>
    </location>
</feature>
<dbReference type="WBParaSite" id="BXY_0704100.1">
    <property type="protein sequence ID" value="BXY_0704100.1"/>
    <property type="gene ID" value="BXY_0704100"/>
</dbReference>
<evidence type="ECO:0000313" key="4">
    <source>
        <dbReference type="Proteomes" id="UP000659654"/>
    </source>
</evidence>
<accession>A0A1I7S212</accession>
<dbReference type="EMBL" id="CAJFCV020000001">
    <property type="protein sequence ID" value="CAG9090266.1"/>
    <property type="molecule type" value="Genomic_DNA"/>
</dbReference>
<evidence type="ECO:0000313" key="5">
    <source>
        <dbReference type="WBParaSite" id="BXY_0704100.1"/>
    </source>
</evidence>